<evidence type="ECO:0000256" key="1">
    <source>
        <dbReference type="SAM" id="SignalP"/>
    </source>
</evidence>
<keyword evidence="1" id="KW-0732">Signal</keyword>
<dbReference type="PROSITE" id="PS51257">
    <property type="entry name" value="PROKAR_LIPOPROTEIN"/>
    <property type="match status" value="1"/>
</dbReference>
<dbReference type="RefSeq" id="WP_082923355.1">
    <property type="nucleotide sequence ID" value="NZ_CP031555.1"/>
</dbReference>
<reference evidence="2 3" key="1">
    <citation type="submission" date="2018-08" db="EMBL/GenBank/DDBJ databases">
        <title>Complete genome sequence of type strain Thalassospira indica MCCC 1A01103T, isolated from isolated from deep seawater of the Indian Ocean.</title>
        <authorList>
            <person name="Liu Y."/>
        </authorList>
    </citation>
    <scope>NUCLEOTIDE SEQUENCE [LARGE SCALE GENOMIC DNA]</scope>
    <source>
        <strain evidence="2 3">PB8BT</strain>
    </source>
</reference>
<evidence type="ECO:0008006" key="4">
    <source>
        <dbReference type="Google" id="ProtNLM"/>
    </source>
</evidence>
<protein>
    <recommendedName>
        <fullName evidence="4">Lipoprotein</fullName>
    </recommendedName>
</protein>
<accession>A0ABN5NAY3</accession>
<evidence type="ECO:0000313" key="3">
    <source>
        <dbReference type="Proteomes" id="UP000256971"/>
    </source>
</evidence>
<evidence type="ECO:0000313" key="2">
    <source>
        <dbReference type="EMBL" id="AXO13308.1"/>
    </source>
</evidence>
<gene>
    <name evidence="2" type="ORF">DY252_02825</name>
</gene>
<name>A0ABN5NAY3_9PROT</name>
<dbReference type="EMBL" id="CP031555">
    <property type="protein sequence ID" value="AXO13308.1"/>
    <property type="molecule type" value="Genomic_DNA"/>
</dbReference>
<dbReference type="Proteomes" id="UP000256971">
    <property type="component" value="Chromosome"/>
</dbReference>
<feature type="chain" id="PRO_5045390557" description="Lipoprotein" evidence="1">
    <location>
        <begin position="26"/>
        <end position="172"/>
    </location>
</feature>
<proteinExistence type="predicted"/>
<organism evidence="2 3">
    <name type="scientific">Thalassospira indica</name>
    <dbReference type="NCBI Taxonomy" id="1891279"/>
    <lineage>
        <taxon>Bacteria</taxon>
        <taxon>Pseudomonadati</taxon>
        <taxon>Pseudomonadota</taxon>
        <taxon>Alphaproteobacteria</taxon>
        <taxon>Rhodospirillales</taxon>
        <taxon>Thalassospiraceae</taxon>
        <taxon>Thalassospira</taxon>
    </lineage>
</organism>
<keyword evidence="3" id="KW-1185">Reference proteome</keyword>
<feature type="signal peptide" evidence="1">
    <location>
        <begin position="1"/>
        <end position="25"/>
    </location>
</feature>
<sequence>MGNILKMNKLIAGIFLVFLSGCANTIGTAPQEGYSGFDDARIVNLPPHGNACTGWVCTGLGAQWSDEHPDQALLIVTVFNDTTAVTGALLNIDGEKIRLDPSQASTSFDSEVIATSSKAYLVPLSLIRRIVDAKRVWMRVETPSGTIEDAIIDGSTDSKSYHALKRFLAAIG</sequence>